<dbReference type="AlphaFoldDB" id="A0A8S3SUH4"/>
<dbReference type="OrthoDB" id="2985014at2759"/>
<dbReference type="SUPFAM" id="SSF103473">
    <property type="entry name" value="MFS general substrate transporter"/>
    <property type="match status" value="2"/>
</dbReference>
<keyword evidence="3 5" id="KW-1133">Transmembrane helix</keyword>
<proteinExistence type="predicted"/>
<feature type="transmembrane region" description="Helical" evidence="5">
    <location>
        <begin position="63"/>
        <end position="79"/>
    </location>
</feature>
<accession>A0A8S3SUH4</accession>
<dbReference type="GO" id="GO:0005326">
    <property type="term" value="F:neurotransmitter transmembrane transporter activity"/>
    <property type="evidence" value="ECO:0007669"/>
    <property type="project" value="TreeGrafter"/>
</dbReference>
<dbReference type="PANTHER" id="PTHR11662:SF399">
    <property type="entry name" value="FI19708P1-RELATED"/>
    <property type="match status" value="1"/>
</dbReference>
<dbReference type="GO" id="GO:0050803">
    <property type="term" value="P:regulation of synapse structure or activity"/>
    <property type="evidence" value="ECO:0007669"/>
    <property type="project" value="TreeGrafter"/>
</dbReference>
<sequence length="468" mass="52939">MKNKSDEVKFLYQRNAIDNYGTIDEDEIQNVDQNKMKKAEDDSVMATNSSCLKCKGCYVPKRFVVTAMTSLGMLLTYAMRSNFGVTVITILDNSAHMKVHEDAMFNLPTVQWDTREIGFLHAVFYIGYIITHIPGGYLTTIWASHRIFGGCILFSAVMNLLLPVFVEEVGYIGTCCLRGIQGMGEANLVHVQKKEGGFTVVAVRYLLIYGRLVHIQKKEGGLFLQCLQVRFTDLDLVHIQKKEGGLFLQCLQVRNLLIYVRLSPYTKEKSLEAYSGEYEYALSVDTSECGQYGYVLSVDTDECGLYVIRGVCIVWYFSWLCLVYEKPSHHTSISDEEYNYLCDAQGSDVIDYVNLKIPWAQILTSLPVIALCICHFARNWIFVFMLTNEPYYLNNFGFSIAESGSYSSIPHIVKVLVAFGSGYMADLLLLRCSPTVVRKLLTGIGKTAQTLVTLYLIRKNDCFTSSMY</sequence>
<protein>
    <submittedName>
        <fullName evidence="6">SLC17A6_7_8</fullName>
    </submittedName>
</protein>
<dbReference type="EMBL" id="CAJPWZ010001844">
    <property type="protein sequence ID" value="CAG2225299.1"/>
    <property type="molecule type" value="Genomic_DNA"/>
</dbReference>
<evidence type="ECO:0000256" key="5">
    <source>
        <dbReference type="SAM" id="Phobius"/>
    </source>
</evidence>
<dbReference type="PANTHER" id="PTHR11662">
    <property type="entry name" value="SOLUTE CARRIER FAMILY 17"/>
    <property type="match status" value="1"/>
</dbReference>
<dbReference type="GO" id="GO:0035249">
    <property type="term" value="P:synaptic transmission, glutamatergic"/>
    <property type="evidence" value="ECO:0007669"/>
    <property type="project" value="TreeGrafter"/>
</dbReference>
<dbReference type="InterPro" id="IPR036259">
    <property type="entry name" value="MFS_trans_sf"/>
</dbReference>
<evidence type="ECO:0000313" key="7">
    <source>
        <dbReference type="Proteomes" id="UP000683360"/>
    </source>
</evidence>
<feature type="transmembrane region" description="Helical" evidence="5">
    <location>
        <begin position="147"/>
        <end position="166"/>
    </location>
</feature>
<comment type="caution">
    <text evidence="6">The sequence shown here is derived from an EMBL/GenBank/DDBJ whole genome shotgun (WGS) entry which is preliminary data.</text>
</comment>
<feature type="transmembrane region" description="Helical" evidence="5">
    <location>
        <begin position="117"/>
        <end position="135"/>
    </location>
</feature>
<dbReference type="InterPro" id="IPR011701">
    <property type="entry name" value="MFS"/>
</dbReference>
<dbReference type="Pfam" id="PF07690">
    <property type="entry name" value="MFS_1"/>
    <property type="match status" value="1"/>
</dbReference>
<dbReference type="GO" id="GO:0098700">
    <property type="term" value="P:neurotransmitter loading into synaptic vesicle"/>
    <property type="evidence" value="ECO:0007669"/>
    <property type="project" value="TreeGrafter"/>
</dbReference>
<keyword evidence="4 5" id="KW-0472">Membrane</keyword>
<evidence type="ECO:0000313" key="6">
    <source>
        <dbReference type="EMBL" id="CAG2225299.1"/>
    </source>
</evidence>
<dbReference type="GO" id="GO:0005313">
    <property type="term" value="F:L-glutamate transmembrane transporter activity"/>
    <property type="evidence" value="ECO:0007669"/>
    <property type="project" value="TreeGrafter"/>
</dbReference>
<evidence type="ECO:0000256" key="1">
    <source>
        <dbReference type="ARBA" id="ARBA00004141"/>
    </source>
</evidence>
<reference evidence="6" key="1">
    <citation type="submission" date="2021-03" db="EMBL/GenBank/DDBJ databases">
        <authorList>
            <person name="Bekaert M."/>
        </authorList>
    </citation>
    <scope>NUCLEOTIDE SEQUENCE</scope>
</reference>
<dbReference type="Proteomes" id="UP000683360">
    <property type="component" value="Unassembled WGS sequence"/>
</dbReference>
<evidence type="ECO:0000256" key="3">
    <source>
        <dbReference type="ARBA" id="ARBA00022989"/>
    </source>
</evidence>
<organism evidence="6 7">
    <name type="scientific">Mytilus edulis</name>
    <name type="common">Blue mussel</name>
    <dbReference type="NCBI Taxonomy" id="6550"/>
    <lineage>
        <taxon>Eukaryota</taxon>
        <taxon>Metazoa</taxon>
        <taxon>Spiralia</taxon>
        <taxon>Lophotrochozoa</taxon>
        <taxon>Mollusca</taxon>
        <taxon>Bivalvia</taxon>
        <taxon>Autobranchia</taxon>
        <taxon>Pteriomorphia</taxon>
        <taxon>Mytilida</taxon>
        <taxon>Mytiloidea</taxon>
        <taxon>Mytilidae</taxon>
        <taxon>Mytilinae</taxon>
        <taxon>Mytilus</taxon>
    </lineage>
</organism>
<dbReference type="GO" id="GO:0060076">
    <property type="term" value="C:excitatory synapse"/>
    <property type="evidence" value="ECO:0007669"/>
    <property type="project" value="TreeGrafter"/>
</dbReference>
<comment type="subcellular location">
    <subcellularLocation>
        <location evidence="1">Membrane</location>
        <topology evidence="1">Multi-pass membrane protein</topology>
    </subcellularLocation>
</comment>
<evidence type="ECO:0000256" key="4">
    <source>
        <dbReference type="ARBA" id="ARBA00023136"/>
    </source>
</evidence>
<dbReference type="InterPro" id="IPR050382">
    <property type="entry name" value="MFS_Na/Anion_cotransporter"/>
</dbReference>
<dbReference type="Gene3D" id="1.20.1250.20">
    <property type="entry name" value="MFS general substrate transporter like domains"/>
    <property type="match status" value="2"/>
</dbReference>
<keyword evidence="7" id="KW-1185">Reference proteome</keyword>
<keyword evidence="2 5" id="KW-0812">Transmembrane</keyword>
<gene>
    <name evidence="6" type="ORF">MEDL_38430</name>
</gene>
<evidence type="ECO:0000256" key="2">
    <source>
        <dbReference type="ARBA" id="ARBA00022692"/>
    </source>
</evidence>
<dbReference type="GO" id="GO:0030672">
    <property type="term" value="C:synaptic vesicle membrane"/>
    <property type="evidence" value="ECO:0007669"/>
    <property type="project" value="TreeGrafter"/>
</dbReference>
<name>A0A8S3SUH4_MYTED</name>